<feature type="binding site" evidence="10">
    <location>
        <position position="206"/>
    </location>
    <ligand>
        <name>Zn(2+)</name>
        <dbReference type="ChEBI" id="CHEBI:29105"/>
        <label>2</label>
    </ligand>
</feature>
<evidence type="ECO:0000256" key="5">
    <source>
        <dbReference type="ARBA" id="ARBA00022833"/>
    </source>
</evidence>
<keyword evidence="6 10" id="KW-0346">Stress response</keyword>
<dbReference type="PANTHER" id="PTHR43096">
    <property type="entry name" value="DNAJ HOMOLOG 1, MITOCHONDRIAL-RELATED"/>
    <property type="match status" value="1"/>
</dbReference>
<feature type="region of interest" description="Disordered" evidence="12">
    <location>
        <begin position="246"/>
        <end position="266"/>
    </location>
</feature>
<dbReference type="Gene3D" id="2.10.230.10">
    <property type="entry name" value="Heat shock protein DnaJ, cysteine-rich domain"/>
    <property type="match status" value="1"/>
</dbReference>
<dbReference type="CDD" id="cd10747">
    <property type="entry name" value="DnaJ_C"/>
    <property type="match status" value="1"/>
</dbReference>
<evidence type="ECO:0000259" key="13">
    <source>
        <dbReference type="PROSITE" id="PS50076"/>
    </source>
</evidence>
<comment type="function">
    <text evidence="10">Participates actively in the response to hyperosmotic and heat shock by preventing the aggregation of stress-denatured proteins and by disaggregating proteins, also in an autonomous, DnaK-independent fashion. Unfolded proteins bind initially to DnaJ; upon interaction with the DnaJ-bound protein, DnaK hydrolyzes its bound ATP, resulting in the formation of a stable complex. GrpE releases ADP from DnaK; ATP binding to DnaK triggers the release of the substrate protein, thus completing the reaction cycle. Several rounds of ATP-dependent interactions between DnaJ, DnaK and GrpE are required for fully efficient folding. Also involved, together with DnaK and GrpE, in the DNA replication of plasmids through activation of initiation proteins.</text>
</comment>
<dbReference type="Pfam" id="PF00226">
    <property type="entry name" value="DnaJ"/>
    <property type="match status" value="1"/>
</dbReference>
<dbReference type="InterPro" id="IPR036869">
    <property type="entry name" value="J_dom_sf"/>
</dbReference>
<evidence type="ECO:0000313" key="15">
    <source>
        <dbReference type="EMBL" id="MBB6070203.1"/>
    </source>
</evidence>
<comment type="subunit">
    <text evidence="10">Homodimer.</text>
</comment>
<dbReference type="InterPro" id="IPR008971">
    <property type="entry name" value="HSP40/DnaJ_pept-bd"/>
</dbReference>
<evidence type="ECO:0000256" key="1">
    <source>
        <dbReference type="ARBA" id="ARBA00022705"/>
    </source>
</evidence>
<keyword evidence="10" id="KW-0963">Cytoplasm</keyword>
<dbReference type="InterPro" id="IPR018253">
    <property type="entry name" value="DnaJ_domain_CS"/>
</dbReference>
<feature type="binding site" evidence="10">
    <location>
        <position position="220"/>
    </location>
    <ligand>
        <name>Zn(2+)</name>
        <dbReference type="ChEBI" id="CHEBI:29105"/>
        <label>1</label>
    </ligand>
</feature>
<comment type="similarity">
    <text evidence="8 10">Belongs to the DnaJ family.</text>
</comment>
<evidence type="ECO:0000256" key="3">
    <source>
        <dbReference type="ARBA" id="ARBA00022737"/>
    </source>
</evidence>
<sequence>MATQTKDFYRVLGVAENASADEIKKAYRKLAKQNHPDANPNDAAAAERFKEISEAYSVLSDDAKRKQYDQMRRMGAFGGMGGYGGGAGPRPGGGAQSINLDDLDLGGGGLGDIFGSFFDFGKRRGAPGARPGGPERGENIEYAVEIPFATAVRGGKVTVTVPVTEDCPSCHGSGAAPGATVNTCPECKGLGSVTFGQGSFGVSRPCPMCGGKGKVPTEPCPTCAGNGQVRRNRAVQVTVPAGVDNGGKLRLAGQGERGASGGPPGDLMLTFRVEPDRFFTRDGLDLNCTIHVNLAQAVLGSKVKVRTVDGPSVVLRIPPGTQPGRRFRIKGMGVEKAGRRGDQFVKVQVDVPEELEGDARKEFEEFAEAAGMRH</sequence>
<gene>
    <name evidence="10" type="primary">dnaJ</name>
    <name evidence="15" type="ORF">HNQ61_001822</name>
</gene>
<dbReference type="FunFam" id="2.10.230.10:FF:000002">
    <property type="entry name" value="Molecular chaperone DnaJ"/>
    <property type="match status" value="1"/>
</dbReference>
<comment type="caution">
    <text evidence="15">The sequence shown here is derived from an EMBL/GenBank/DDBJ whole genome shotgun (WGS) entry which is preliminary data.</text>
</comment>
<dbReference type="NCBIfam" id="NF008035">
    <property type="entry name" value="PRK10767.1"/>
    <property type="match status" value="1"/>
</dbReference>
<evidence type="ECO:0000256" key="2">
    <source>
        <dbReference type="ARBA" id="ARBA00022723"/>
    </source>
</evidence>
<dbReference type="FunFam" id="2.60.260.20:FF:000005">
    <property type="entry name" value="Chaperone protein dnaJ 1, mitochondrial"/>
    <property type="match status" value="1"/>
</dbReference>
<dbReference type="InterPro" id="IPR001305">
    <property type="entry name" value="HSP_DnaJ_Cys-rich_dom"/>
</dbReference>
<evidence type="ECO:0000256" key="8">
    <source>
        <dbReference type="ARBA" id="ARBA00061004"/>
    </source>
</evidence>
<dbReference type="InterPro" id="IPR002939">
    <property type="entry name" value="DnaJ_C"/>
</dbReference>
<feature type="binding site" evidence="10">
    <location>
        <position position="187"/>
    </location>
    <ligand>
        <name>Zn(2+)</name>
        <dbReference type="ChEBI" id="CHEBI:29105"/>
        <label>2</label>
    </ligand>
</feature>
<evidence type="ECO:0000256" key="12">
    <source>
        <dbReference type="SAM" id="MobiDB-lite"/>
    </source>
</evidence>
<dbReference type="InterPro" id="IPR012724">
    <property type="entry name" value="DnaJ"/>
</dbReference>
<dbReference type="GO" id="GO:0031072">
    <property type="term" value="F:heat shock protein binding"/>
    <property type="evidence" value="ECO:0007669"/>
    <property type="project" value="InterPro"/>
</dbReference>
<dbReference type="Pfam" id="PF01556">
    <property type="entry name" value="DnaJ_C"/>
    <property type="match status" value="1"/>
</dbReference>
<accession>A0A841GWP8</accession>
<dbReference type="SUPFAM" id="SSF46565">
    <property type="entry name" value="Chaperone J-domain"/>
    <property type="match status" value="1"/>
</dbReference>
<evidence type="ECO:0000256" key="6">
    <source>
        <dbReference type="ARBA" id="ARBA00023016"/>
    </source>
</evidence>
<dbReference type="Pfam" id="PF00684">
    <property type="entry name" value="DnaJ_CXXCXGXG"/>
    <property type="match status" value="1"/>
</dbReference>
<evidence type="ECO:0000256" key="10">
    <source>
        <dbReference type="HAMAP-Rule" id="MF_01152"/>
    </source>
</evidence>
<keyword evidence="3 10" id="KW-0677">Repeat</keyword>
<evidence type="ECO:0000256" key="4">
    <source>
        <dbReference type="ARBA" id="ARBA00022771"/>
    </source>
</evidence>
<keyword evidence="4 10" id="KW-0863">Zinc-finger</keyword>
<feature type="binding site" evidence="10">
    <location>
        <position position="223"/>
    </location>
    <ligand>
        <name>Zn(2+)</name>
        <dbReference type="ChEBI" id="CHEBI:29105"/>
        <label>1</label>
    </ligand>
</feature>
<feature type="binding site" evidence="10">
    <location>
        <position position="167"/>
    </location>
    <ligand>
        <name>Zn(2+)</name>
        <dbReference type="ChEBI" id="CHEBI:29105"/>
        <label>1</label>
    </ligand>
</feature>
<reference evidence="15 16" key="1">
    <citation type="submission" date="2020-08" db="EMBL/GenBank/DDBJ databases">
        <title>Genomic Encyclopedia of Type Strains, Phase IV (KMG-IV): sequencing the most valuable type-strain genomes for metagenomic binning, comparative biology and taxonomic classification.</title>
        <authorList>
            <person name="Goeker M."/>
        </authorList>
    </citation>
    <scope>NUCLEOTIDE SEQUENCE [LARGE SCALE GENOMIC DNA]</scope>
    <source>
        <strain evidence="15 16">DSM 29007</strain>
    </source>
</reference>
<dbReference type="PROSITE" id="PS51188">
    <property type="entry name" value="ZF_CR"/>
    <property type="match status" value="1"/>
</dbReference>
<keyword evidence="7 10" id="KW-0143">Chaperone</keyword>
<dbReference type="CDD" id="cd10719">
    <property type="entry name" value="DnaJ_zf"/>
    <property type="match status" value="1"/>
</dbReference>
<feature type="repeat" description="CXXCXGXG motif" evidence="10">
    <location>
        <begin position="206"/>
        <end position="213"/>
    </location>
</feature>
<feature type="binding site" evidence="10">
    <location>
        <position position="184"/>
    </location>
    <ligand>
        <name>Zn(2+)</name>
        <dbReference type="ChEBI" id="CHEBI:29105"/>
        <label>2</label>
    </ligand>
</feature>
<name>A0A841GWP8_9BACT</name>
<comment type="subcellular location">
    <subcellularLocation>
        <location evidence="10">Cytoplasm</location>
    </subcellularLocation>
</comment>
<evidence type="ECO:0000256" key="9">
    <source>
        <dbReference type="ARBA" id="ARBA00067609"/>
    </source>
</evidence>
<evidence type="ECO:0000256" key="11">
    <source>
        <dbReference type="PROSITE-ProRule" id="PRU00546"/>
    </source>
</evidence>
<dbReference type="EMBL" id="JACHIA010000004">
    <property type="protein sequence ID" value="MBB6070203.1"/>
    <property type="molecule type" value="Genomic_DNA"/>
</dbReference>
<dbReference type="PROSITE" id="PS00636">
    <property type="entry name" value="DNAJ_1"/>
    <property type="match status" value="1"/>
</dbReference>
<feature type="binding site" evidence="10">
    <location>
        <position position="170"/>
    </location>
    <ligand>
        <name>Zn(2+)</name>
        <dbReference type="ChEBI" id="CHEBI:29105"/>
        <label>1</label>
    </ligand>
</feature>
<dbReference type="PRINTS" id="PR00625">
    <property type="entry name" value="JDOMAIN"/>
</dbReference>
<feature type="compositionally biased region" description="Gly residues" evidence="12">
    <location>
        <begin position="255"/>
        <end position="264"/>
    </location>
</feature>
<keyword evidence="16" id="KW-1185">Reference proteome</keyword>
<dbReference type="GO" id="GO:0005524">
    <property type="term" value="F:ATP binding"/>
    <property type="evidence" value="ECO:0007669"/>
    <property type="project" value="InterPro"/>
</dbReference>
<keyword evidence="5 10" id="KW-0862">Zinc</keyword>
<comment type="domain">
    <text evidence="10">The J domain is necessary and sufficient to stimulate DnaK ATPase activity. Zinc center 1 plays an important role in the autonomous, DnaK-independent chaperone activity of DnaJ. Zinc center 2 is essential for interaction with DnaK and for DnaJ activity.</text>
</comment>
<keyword evidence="1 10" id="KW-0235">DNA replication</keyword>
<dbReference type="GO" id="GO:0005737">
    <property type="term" value="C:cytoplasm"/>
    <property type="evidence" value="ECO:0007669"/>
    <property type="project" value="UniProtKB-SubCell"/>
</dbReference>
<dbReference type="Gene3D" id="1.10.287.110">
    <property type="entry name" value="DnaJ domain"/>
    <property type="match status" value="1"/>
</dbReference>
<dbReference type="AlphaFoldDB" id="A0A841GWP8"/>
<dbReference type="PROSITE" id="PS50076">
    <property type="entry name" value="DNAJ_2"/>
    <property type="match status" value="1"/>
</dbReference>
<evidence type="ECO:0000256" key="7">
    <source>
        <dbReference type="ARBA" id="ARBA00023186"/>
    </source>
</evidence>
<feature type="domain" description="CR-type" evidence="14">
    <location>
        <begin position="154"/>
        <end position="232"/>
    </location>
</feature>
<protein>
    <recommendedName>
        <fullName evidence="9 10">Chaperone protein DnaJ</fullName>
    </recommendedName>
</protein>
<evidence type="ECO:0000313" key="16">
    <source>
        <dbReference type="Proteomes" id="UP000582837"/>
    </source>
</evidence>
<keyword evidence="2 10" id="KW-0479">Metal-binding</keyword>
<dbReference type="GO" id="GO:0006260">
    <property type="term" value="P:DNA replication"/>
    <property type="evidence" value="ECO:0007669"/>
    <property type="project" value="UniProtKB-KW"/>
</dbReference>
<feature type="zinc finger region" description="CR-type" evidence="11">
    <location>
        <begin position="154"/>
        <end position="232"/>
    </location>
</feature>
<dbReference type="PANTHER" id="PTHR43096:SF52">
    <property type="entry name" value="DNAJ HOMOLOG 1, MITOCHONDRIAL-RELATED"/>
    <property type="match status" value="1"/>
</dbReference>
<dbReference type="Proteomes" id="UP000582837">
    <property type="component" value="Unassembled WGS sequence"/>
</dbReference>
<feature type="repeat" description="CXXCXGXG motif" evidence="10">
    <location>
        <begin position="220"/>
        <end position="227"/>
    </location>
</feature>
<dbReference type="Gene3D" id="2.60.260.20">
    <property type="entry name" value="Urease metallochaperone UreE, N-terminal domain"/>
    <property type="match status" value="2"/>
</dbReference>
<dbReference type="CDD" id="cd06257">
    <property type="entry name" value="DnaJ"/>
    <property type="match status" value="1"/>
</dbReference>
<dbReference type="SMART" id="SM00271">
    <property type="entry name" value="DnaJ"/>
    <property type="match status" value="1"/>
</dbReference>
<feature type="repeat" description="CXXCXGXG motif" evidence="10">
    <location>
        <begin position="184"/>
        <end position="191"/>
    </location>
</feature>
<dbReference type="InterPro" id="IPR001623">
    <property type="entry name" value="DnaJ_domain"/>
</dbReference>
<dbReference type="InterPro" id="IPR036410">
    <property type="entry name" value="HSP_DnaJ_Cys-rich_dom_sf"/>
</dbReference>
<evidence type="ECO:0000259" key="14">
    <source>
        <dbReference type="PROSITE" id="PS51188"/>
    </source>
</evidence>
<dbReference type="GO" id="GO:0009408">
    <property type="term" value="P:response to heat"/>
    <property type="evidence" value="ECO:0007669"/>
    <property type="project" value="InterPro"/>
</dbReference>
<feature type="repeat" description="CXXCXGXG motif" evidence="10">
    <location>
        <begin position="167"/>
        <end position="174"/>
    </location>
</feature>
<comment type="cofactor">
    <cofactor evidence="10">
        <name>Zn(2+)</name>
        <dbReference type="ChEBI" id="CHEBI:29105"/>
    </cofactor>
    <text evidence="10">Binds 2 Zn(2+) ions per monomer.</text>
</comment>
<organism evidence="15 16">
    <name type="scientific">Longimicrobium terrae</name>
    <dbReference type="NCBI Taxonomy" id="1639882"/>
    <lineage>
        <taxon>Bacteria</taxon>
        <taxon>Pseudomonadati</taxon>
        <taxon>Gemmatimonadota</taxon>
        <taxon>Longimicrobiia</taxon>
        <taxon>Longimicrobiales</taxon>
        <taxon>Longimicrobiaceae</taxon>
        <taxon>Longimicrobium</taxon>
    </lineage>
</organism>
<dbReference type="GO" id="GO:0051082">
    <property type="term" value="F:unfolded protein binding"/>
    <property type="evidence" value="ECO:0007669"/>
    <property type="project" value="UniProtKB-UniRule"/>
</dbReference>
<dbReference type="GO" id="GO:0042026">
    <property type="term" value="P:protein refolding"/>
    <property type="evidence" value="ECO:0007669"/>
    <property type="project" value="TreeGrafter"/>
</dbReference>
<dbReference type="GO" id="GO:0008270">
    <property type="term" value="F:zinc ion binding"/>
    <property type="evidence" value="ECO:0007669"/>
    <property type="project" value="UniProtKB-UniRule"/>
</dbReference>
<feature type="domain" description="J" evidence="13">
    <location>
        <begin position="7"/>
        <end position="72"/>
    </location>
</feature>
<proteinExistence type="inferred from homology"/>
<dbReference type="HAMAP" id="MF_01152">
    <property type="entry name" value="DnaJ"/>
    <property type="match status" value="1"/>
</dbReference>
<feature type="binding site" evidence="10">
    <location>
        <position position="209"/>
    </location>
    <ligand>
        <name>Zn(2+)</name>
        <dbReference type="ChEBI" id="CHEBI:29105"/>
        <label>2</label>
    </ligand>
</feature>
<dbReference type="RefSeq" id="WP_170035604.1">
    <property type="nucleotide sequence ID" value="NZ_JABDTL010000001.1"/>
</dbReference>
<dbReference type="SUPFAM" id="SSF57938">
    <property type="entry name" value="DnaJ/Hsp40 cysteine-rich domain"/>
    <property type="match status" value="1"/>
</dbReference>
<dbReference type="SUPFAM" id="SSF49493">
    <property type="entry name" value="HSP40/DnaJ peptide-binding domain"/>
    <property type="match status" value="2"/>
</dbReference>